<keyword evidence="4" id="KW-1185">Reference proteome</keyword>
<dbReference type="SUPFAM" id="SSF53756">
    <property type="entry name" value="UDP-Glycosyltransferase/glycogen phosphorylase"/>
    <property type="match status" value="1"/>
</dbReference>
<dbReference type="InterPro" id="IPR050194">
    <property type="entry name" value="Glycosyltransferase_grp1"/>
</dbReference>
<reference evidence="3 4" key="1">
    <citation type="submission" date="2018-09" db="EMBL/GenBank/DDBJ databases">
        <title>Sphingomonas peninsula sp. nov., isolated from fildes peninsula, Antarctic soil.</title>
        <authorList>
            <person name="Yingchao G."/>
        </authorList>
    </citation>
    <scope>NUCLEOTIDE SEQUENCE [LARGE SCALE GENOMIC DNA]</scope>
    <source>
        <strain evidence="3 4">YZ-8</strain>
    </source>
</reference>
<gene>
    <name evidence="3" type="ORF">D3Y57_11240</name>
</gene>
<dbReference type="GO" id="GO:0016757">
    <property type="term" value="F:glycosyltransferase activity"/>
    <property type="evidence" value="ECO:0007669"/>
    <property type="project" value="InterPro"/>
</dbReference>
<dbReference type="RefSeq" id="WP_121153061.1">
    <property type="nucleotide sequence ID" value="NZ_CP032829.1"/>
</dbReference>
<dbReference type="AlphaFoldDB" id="A0A494TKT7"/>
<dbReference type="Proteomes" id="UP000276254">
    <property type="component" value="Chromosome"/>
</dbReference>
<dbReference type="PANTHER" id="PTHR45947:SF3">
    <property type="entry name" value="SULFOQUINOVOSYL TRANSFERASE SQD2"/>
    <property type="match status" value="1"/>
</dbReference>
<evidence type="ECO:0000313" key="4">
    <source>
        <dbReference type="Proteomes" id="UP000276254"/>
    </source>
</evidence>
<protein>
    <submittedName>
        <fullName evidence="3">Glycosyltransferase</fullName>
    </submittedName>
</protein>
<dbReference type="Pfam" id="PF13439">
    <property type="entry name" value="Glyco_transf_4"/>
    <property type="match status" value="1"/>
</dbReference>
<dbReference type="Gene3D" id="3.40.50.2000">
    <property type="entry name" value="Glycogen Phosphorylase B"/>
    <property type="match status" value="2"/>
</dbReference>
<evidence type="ECO:0000313" key="3">
    <source>
        <dbReference type="EMBL" id="AYJ86436.1"/>
    </source>
</evidence>
<name>A0A494TKT7_SPHPE</name>
<accession>A0A494TKT7</accession>
<dbReference type="InterPro" id="IPR001296">
    <property type="entry name" value="Glyco_trans_1"/>
</dbReference>
<dbReference type="Pfam" id="PF00534">
    <property type="entry name" value="Glycos_transf_1"/>
    <property type="match status" value="1"/>
</dbReference>
<feature type="domain" description="Glycosyltransferase subfamily 4-like N-terminal" evidence="2">
    <location>
        <begin position="15"/>
        <end position="175"/>
    </location>
</feature>
<evidence type="ECO:0000259" key="1">
    <source>
        <dbReference type="Pfam" id="PF00534"/>
    </source>
</evidence>
<dbReference type="OrthoDB" id="9802525at2"/>
<organism evidence="3 4">
    <name type="scientific">Sphingomonas paeninsulae</name>
    <dbReference type="NCBI Taxonomy" id="2319844"/>
    <lineage>
        <taxon>Bacteria</taxon>
        <taxon>Pseudomonadati</taxon>
        <taxon>Pseudomonadota</taxon>
        <taxon>Alphaproteobacteria</taxon>
        <taxon>Sphingomonadales</taxon>
        <taxon>Sphingomonadaceae</taxon>
        <taxon>Sphingomonas</taxon>
    </lineage>
</organism>
<dbReference type="KEGG" id="spha:D3Y57_11240"/>
<dbReference type="EMBL" id="CP032829">
    <property type="protein sequence ID" value="AYJ86436.1"/>
    <property type="molecule type" value="Genomic_DNA"/>
</dbReference>
<dbReference type="PANTHER" id="PTHR45947">
    <property type="entry name" value="SULFOQUINOVOSYL TRANSFERASE SQD2"/>
    <property type="match status" value="1"/>
</dbReference>
<dbReference type="InterPro" id="IPR028098">
    <property type="entry name" value="Glyco_trans_4-like_N"/>
</dbReference>
<proteinExistence type="predicted"/>
<feature type="domain" description="Glycosyl transferase family 1" evidence="1">
    <location>
        <begin position="208"/>
        <end position="351"/>
    </location>
</feature>
<sequence>MRIVDVCAFYSPDGGGVKTYIDRKLAAGPVAGHEIIVIAPGETTRVEERGPNARIVYLEQPRFPLDRKYHYFRDEVALHATLDELQPDIVEASSPWRSARLVGEWKGLAPRVLIMHADPLSAYAYRWFGKVASRGMIDRQFGWFWRHLLRLDKQFAATVTAGQSLSDRLIEGGMTDVVTNPMGVADAVFSPELRDAGLRARLLDRCALPETATLLIAAGRHAPEKRWPMVIEAVTAAGANAPVGLVLVGDGRERAKVVRAAADNPHIHLASSINDRLELARLFASCDALIHGCEAETFCMVASEARASGLPLIAPDGGGAADQARESNGWTYASGDPASAAAAIAAFLASDRQVIRTRSVNNSNHVRTMDSHFSDLFSYYEGLVGPIRRAA</sequence>
<evidence type="ECO:0000259" key="2">
    <source>
        <dbReference type="Pfam" id="PF13439"/>
    </source>
</evidence>
<keyword evidence="3" id="KW-0808">Transferase</keyword>